<evidence type="ECO:0000313" key="1">
    <source>
        <dbReference type="EMBL" id="AMO95600.1"/>
    </source>
</evidence>
<dbReference type="AlphaFoldDB" id="A0A127PCQ8"/>
<proteinExistence type="predicted"/>
<dbReference type="PATRIC" id="fig|158899.10.peg.2931"/>
<accession>A0A127PCQ8</accession>
<dbReference type="EMBL" id="CP013232">
    <property type="protein sequence ID" value="AMO95600.1"/>
    <property type="molecule type" value="Genomic_DNA"/>
</dbReference>
<name>A0A127PCQ8_9BURK</name>
<protein>
    <submittedName>
        <fullName evidence="1">Uncharacterized protein</fullName>
    </submittedName>
</protein>
<gene>
    <name evidence="1" type="ORF">CFter6_2934</name>
</gene>
<reference evidence="1 2" key="1">
    <citation type="submission" date="2015-11" db="EMBL/GenBank/DDBJ databases">
        <title>Exploring the genomic traits of fungus-feeding bacterial genus Collimonas.</title>
        <authorList>
            <person name="Song C."/>
            <person name="Schmidt R."/>
            <person name="de Jager V."/>
            <person name="Krzyzanowska D."/>
            <person name="Jongedijk E."/>
            <person name="Cankar K."/>
            <person name="Beekwilder J."/>
            <person name="van Veen A."/>
            <person name="de Boer W."/>
            <person name="van Veen J.A."/>
            <person name="Garbeva P."/>
        </authorList>
    </citation>
    <scope>NUCLEOTIDE SEQUENCE [LARGE SCALE GENOMIC DNA]</scope>
    <source>
        <strain evidence="1 2">Ter6</strain>
    </source>
</reference>
<dbReference type="Proteomes" id="UP000072421">
    <property type="component" value="Chromosome"/>
</dbReference>
<evidence type="ECO:0000313" key="2">
    <source>
        <dbReference type="Proteomes" id="UP000072421"/>
    </source>
</evidence>
<organism evidence="1">
    <name type="scientific">Collimonas fungivorans</name>
    <dbReference type="NCBI Taxonomy" id="158899"/>
    <lineage>
        <taxon>Bacteria</taxon>
        <taxon>Pseudomonadati</taxon>
        <taxon>Pseudomonadota</taxon>
        <taxon>Betaproteobacteria</taxon>
        <taxon>Burkholderiales</taxon>
        <taxon>Oxalobacteraceae</taxon>
        <taxon>Collimonas</taxon>
    </lineage>
</organism>
<sequence>MYQIQNRPRTYEVRILNLFKNFHNTISNYSSRTFDRD</sequence>